<proteinExistence type="predicted"/>
<feature type="non-terminal residue" evidence="1">
    <location>
        <position position="1"/>
    </location>
</feature>
<accession>A0A382EWK2</accession>
<dbReference type="EMBL" id="UINC01046615">
    <property type="protein sequence ID" value="SVB54865.1"/>
    <property type="molecule type" value="Genomic_DNA"/>
</dbReference>
<evidence type="ECO:0000313" key="1">
    <source>
        <dbReference type="EMBL" id="SVB54865.1"/>
    </source>
</evidence>
<dbReference type="AlphaFoldDB" id="A0A382EWK2"/>
<name>A0A382EWK2_9ZZZZ</name>
<reference evidence="1" key="1">
    <citation type="submission" date="2018-05" db="EMBL/GenBank/DDBJ databases">
        <authorList>
            <person name="Lanie J.A."/>
            <person name="Ng W.-L."/>
            <person name="Kazmierczak K.M."/>
            <person name="Andrzejewski T.M."/>
            <person name="Davidsen T.M."/>
            <person name="Wayne K.J."/>
            <person name="Tettelin H."/>
            <person name="Glass J.I."/>
            <person name="Rusch D."/>
            <person name="Podicherti R."/>
            <person name="Tsui H.-C.T."/>
            <person name="Winkler M.E."/>
        </authorList>
    </citation>
    <scope>NUCLEOTIDE SEQUENCE</scope>
</reference>
<organism evidence="1">
    <name type="scientific">marine metagenome</name>
    <dbReference type="NCBI Taxonomy" id="408172"/>
    <lineage>
        <taxon>unclassified sequences</taxon>
        <taxon>metagenomes</taxon>
        <taxon>ecological metagenomes</taxon>
    </lineage>
</organism>
<protein>
    <submittedName>
        <fullName evidence="1">Uncharacterized protein</fullName>
    </submittedName>
</protein>
<sequence>PFKRQTLFRSVYCQDNVPSPADEA</sequence>
<gene>
    <name evidence="1" type="ORF">METZ01_LOCUS207719</name>
</gene>